<evidence type="ECO:0000313" key="1">
    <source>
        <dbReference type="EMBL" id="CDX11926.1"/>
    </source>
</evidence>
<sequence length="79" mass="8598">MRELEEYEQIGLMGYPADGDYIAVVGDRTGQNWLLGGALCEIDGATIEDQAAALPKYPPNGRLVVATIRGSRLVAIRDY</sequence>
<keyword evidence="2" id="KW-1185">Reference proteome</keyword>
<dbReference type="AlphaFoldDB" id="A0A090DA35"/>
<evidence type="ECO:0000313" key="2">
    <source>
        <dbReference type="Proteomes" id="UP000045285"/>
    </source>
</evidence>
<proteinExistence type="predicted"/>
<name>A0A090DA35_MESPL</name>
<dbReference type="Proteomes" id="UP000045285">
    <property type="component" value="Unassembled WGS sequence"/>
</dbReference>
<gene>
    <name evidence="1" type="ORF">MPL3356_110240</name>
</gene>
<accession>A0A090DA35</accession>
<reference evidence="2" key="1">
    <citation type="submission" date="2014-08" db="EMBL/GenBank/DDBJ databases">
        <authorList>
            <person name="Moulin L."/>
        </authorList>
    </citation>
    <scope>NUCLEOTIDE SEQUENCE [LARGE SCALE GENOMIC DNA]</scope>
</reference>
<organism evidence="1 2">
    <name type="scientific">Mesorhizobium plurifarium</name>
    <dbReference type="NCBI Taxonomy" id="69974"/>
    <lineage>
        <taxon>Bacteria</taxon>
        <taxon>Pseudomonadati</taxon>
        <taxon>Pseudomonadota</taxon>
        <taxon>Alphaproteobacteria</taxon>
        <taxon>Hyphomicrobiales</taxon>
        <taxon>Phyllobacteriaceae</taxon>
        <taxon>Mesorhizobium</taxon>
    </lineage>
</organism>
<protein>
    <submittedName>
        <fullName evidence="1">Uncharacterized protein</fullName>
    </submittedName>
</protein>
<dbReference type="EMBL" id="CCMZ01000003">
    <property type="protein sequence ID" value="CDX11926.1"/>
    <property type="molecule type" value="Genomic_DNA"/>
</dbReference>